<name>A0A0C3B856_SERVB</name>
<reference evidence="5 6" key="1">
    <citation type="submission" date="2014-04" db="EMBL/GenBank/DDBJ databases">
        <authorList>
            <consortium name="DOE Joint Genome Institute"/>
            <person name="Kuo A."/>
            <person name="Zuccaro A."/>
            <person name="Kohler A."/>
            <person name="Nagy L.G."/>
            <person name="Floudas D."/>
            <person name="Copeland A."/>
            <person name="Barry K.W."/>
            <person name="Cichocki N."/>
            <person name="Veneault-Fourrey C."/>
            <person name="LaButti K."/>
            <person name="Lindquist E.A."/>
            <person name="Lipzen A."/>
            <person name="Lundell T."/>
            <person name="Morin E."/>
            <person name="Murat C."/>
            <person name="Sun H."/>
            <person name="Tunlid A."/>
            <person name="Henrissat B."/>
            <person name="Grigoriev I.V."/>
            <person name="Hibbett D.S."/>
            <person name="Martin F."/>
            <person name="Nordberg H.P."/>
            <person name="Cantor M.N."/>
            <person name="Hua S.X."/>
        </authorList>
    </citation>
    <scope>NUCLEOTIDE SEQUENCE [LARGE SCALE GENOMIC DNA]</scope>
    <source>
        <strain evidence="5 6">MAFF 305830</strain>
    </source>
</reference>
<dbReference type="EMBL" id="KN824279">
    <property type="protein sequence ID" value="KIM33000.1"/>
    <property type="molecule type" value="Genomic_DNA"/>
</dbReference>
<feature type="repeat" description="PPR" evidence="2">
    <location>
        <begin position="583"/>
        <end position="617"/>
    </location>
</feature>
<feature type="compositionally biased region" description="Polar residues" evidence="3">
    <location>
        <begin position="185"/>
        <end position="202"/>
    </location>
</feature>
<dbReference type="Proteomes" id="UP000054097">
    <property type="component" value="Unassembled WGS sequence"/>
</dbReference>
<dbReference type="Pfam" id="PF13812">
    <property type="entry name" value="PPR_3"/>
    <property type="match status" value="2"/>
</dbReference>
<keyword evidence="4" id="KW-1133">Transmembrane helix</keyword>
<sequence length="939" mass="103588">MSSSSSSVFPTTSLSQQSSSTASFFSNPVPTGGPADGNNGETRVLDDSDLSIVYWPGPEQWKNETNVDAYNHTIHQTSCNTCTAALLFNGTGVSLTSVISPSGANFMAVLDGVAAGPFQLYSDVESTTVVYSIEGLPLAQHNVTFIKRSDDPNDTTLFNIDSLTVVSRAAISATGSGSAVPPTPTGRSSTVQQTQPGATPTNSVVPSAQSSSPAPIGAIVGGTVGGILVIGVLVAWFILATPKKSNELGFNQTNTIPGFLQVEWPTNLNHEFLRLENRAKAEATDRGKSQASKLPRIRQFSPFNQEVQAAVNALYVAMNRNELGEVVQGFMELKRLNALDKFMDVDVAKASSLLAEYLIRAPKDPQRSQAETMACFFSTRGYMDPLNSAMAHHLLQNDPDSILKLWDEHREFKTTGIGKPAHKIGPDERLLYVTVAAAMKDDYSIAVAAFQTSDSSFDPWRTSAFIERYLFQSTPLIRQRFRDFLHDAALARDVAHFGPLTDQVKDIGRLADDSSLSDLYESIKDCLERGLFVVSGVVPQHPYVQVVDARLWSLFIWGAVQCRQVGIAEKIMKDMQRYGITPTLDMWSILLKGYAKRGMVENMMQTIQKIQAQGLEPNIKCLTIVMSALFDKQMLQPAREIFATIQSYSPRPEDPDTENHIPQLLVAYNVAINGLLRNRLVTAAQGLVEKMEEEGPHPDIVTYNTLLNRFTQMQNSSETAAIVRRIADRGLQPDIYTFTILYVGASRTGNEDLKKSLITRMRALDLKPNNAMLSAAISFILGSGSTDAIPTAMDILRTMEQESDKAVQPNEVTYHTIMHAVDELVVQKNLDSGAGFNLVNELYQRMISRGFRSNRVIHHLMLRMNLRRPGGDSLRVALSIFDQLMKEQLINGDSWYILLSGLEARREYAVAKHMVDVLRTSSHDVRGSLLTVVDRVSRY</sequence>
<dbReference type="PANTHER" id="PTHR46128:SF211">
    <property type="entry name" value="PENTACOTRIPEPTIDE-REPEAT REGION OF PRORP DOMAIN-CONTAINING PROTEIN"/>
    <property type="match status" value="1"/>
</dbReference>
<organism evidence="5 6">
    <name type="scientific">Serendipita vermifera MAFF 305830</name>
    <dbReference type="NCBI Taxonomy" id="933852"/>
    <lineage>
        <taxon>Eukaryota</taxon>
        <taxon>Fungi</taxon>
        <taxon>Dikarya</taxon>
        <taxon>Basidiomycota</taxon>
        <taxon>Agaricomycotina</taxon>
        <taxon>Agaricomycetes</taxon>
        <taxon>Sebacinales</taxon>
        <taxon>Serendipitaceae</taxon>
        <taxon>Serendipita</taxon>
    </lineage>
</organism>
<protein>
    <recommendedName>
        <fullName evidence="7">Pentacotripeptide-repeat region of PRORP domain-containing protein</fullName>
    </recommendedName>
</protein>
<feature type="repeat" description="PPR" evidence="2">
    <location>
        <begin position="664"/>
        <end position="698"/>
    </location>
</feature>
<dbReference type="Gene3D" id="2.60.120.260">
    <property type="entry name" value="Galactose-binding domain-like"/>
    <property type="match status" value="1"/>
</dbReference>
<feature type="region of interest" description="Disordered" evidence="3">
    <location>
        <begin position="1"/>
        <end position="43"/>
    </location>
</feature>
<dbReference type="OrthoDB" id="185373at2759"/>
<gene>
    <name evidence="5" type="ORF">M408DRAFT_6370</name>
</gene>
<feature type="transmembrane region" description="Helical" evidence="4">
    <location>
        <begin position="216"/>
        <end position="239"/>
    </location>
</feature>
<dbReference type="AlphaFoldDB" id="A0A0C3B856"/>
<dbReference type="PROSITE" id="PS51375">
    <property type="entry name" value="PPR"/>
    <property type="match status" value="4"/>
</dbReference>
<reference evidence="6" key="2">
    <citation type="submission" date="2015-01" db="EMBL/GenBank/DDBJ databases">
        <title>Evolutionary Origins and Diversification of the Mycorrhizal Mutualists.</title>
        <authorList>
            <consortium name="DOE Joint Genome Institute"/>
            <consortium name="Mycorrhizal Genomics Consortium"/>
            <person name="Kohler A."/>
            <person name="Kuo A."/>
            <person name="Nagy L.G."/>
            <person name="Floudas D."/>
            <person name="Copeland A."/>
            <person name="Barry K.W."/>
            <person name="Cichocki N."/>
            <person name="Veneault-Fourrey C."/>
            <person name="LaButti K."/>
            <person name="Lindquist E.A."/>
            <person name="Lipzen A."/>
            <person name="Lundell T."/>
            <person name="Morin E."/>
            <person name="Murat C."/>
            <person name="Riley R."/>
            <person name="Ohm R."/>
            <person name="Sun H."/>
            <person name="Tunlid A."/>
            <person name="Henrissat B."/>
            <person name="Grigoriev I.V."/>
            <person name="Hibbett D.S."/>
            <person name="Martin F."/>
        </authorList>
    </citation>
    <scope>NUCLEOTIDE SEQUENCE [LARGE SCALE GENOMIC DNA]</scope>
    <source>
        <strain evidence="6">MAFF 305830</strain>
    </source>
</reference>
<dbReference type="STRING" id="933852.A0A0C3B856"/>
<comment type="similarity">
    <text evidence="1">Belongs to the PPR family. P subfamily.</text>
</comment>
<accession>A0A0C3B856</accession>
<evidence type="ECO:0000256" key="3">
    <source>
        <dbReference type="SAM" id="MobiDB-lite"/>
    </source>
</evidence>
<evidence type="ECO:0000256" key="2">
    <source>
        <dbReference type="PROSITE-ProRule" id="PRU00708"/>
    </source>
</evidence>
<keyword evidence="4" id="KW-0812">Transmembrane</keyword>
<evidence type="ECO:0000313" key="6">
    <source>
        <dbReference type="Proteomes" id="UP000054097"/>
    </source>
</evidence>
<feature type="region of interest" description="Disordered" evidence="3">
    <location>
        <begin position="174"/>
        <end position="211"/>
    </location>
</feature>
<keyword evidence="4" id="KW-0472">Membrane</keyword>
<feature type="repeat" description="PPR" evidence="2">
    <location>
        <begin position="699"/>
        <end position="733"/>
    </location>
</feature>
<feature type="compositionally biased region" description="Low complexity" evidence="3">
    <location>
        <begin position="1"/>
        <end position="26"/>
    </location>
</feature>
<dbReference type="HOGENOM" id="CLU_312420_0_0_1"/>
<dbReference type="InterPro" id="IPR011990">
    <property type="entry name" value="TPR-like_helical_dom_sf"/>
</dbReference>
<feature type="repeat" description="PPR" evidence="2">
    <location>
        <begin position="548"/>
        <end position="582"/>
    </location>
</feature>
<dbReference type="NCBIfam" id="TIGR00756">
    <property type="entry name" value="PPR"/>
    <property type="match status" value="1"/>
</dbReference>
<dbReference type="Pfam" id="PF13041">
    <property type="entry name" value="PPR_2"/>
    <property type="match status" value="1"/>
</dbReference>
<dbReference type="InterPro" id="IPR002885">
    <property type="entry name" value="PPR_rpt"/>
</dbReference>
<keyword evidence="6" id="KW-1185">Reference proteome</keyword>
<evidence type="ECO:0000256" key="4">
    <source>
        <dbReference type="SAM" id="Phobius"/>
    </source>
</evidence>
<dbReference type="InterPro" id="IPR050872">
    <property type="entry name" value="PPR_P_subfamily"/>
</dbReference>
<evidence type="ECO:0000313" key="5">
    <source>
        <dbReference type="EMBL" id="KIM33000.1"/>
    </source>
</evidence>
<evidence type="ECO:0008006" key="7">
    <source>
        <dbReference type="Google" id="ProtNLM"/>
    </source>
</evidence>
<evidence type="ECO:0000256" key="1">
    <source>
        <dbReference type="ARBA" id="ARBA00007626"/>
    </source>
</evidence>
<dbReference type="PANTHER" id="PTHR46128">
    <property type="entry name" value="MITOCHONDRIAL GROUP I INTRON SPLICING FACTOR CCM1"/>
    <property type="match status" value="1"/>
</dbReference>
<proteinExistence type="inferred from homology"/>
<dbReference type="Gene3D" id="1.25.40.10">
    <property type="entry name" value="Tetratricopeptide repeat domain"/>
    <property type="match status" value="3"/>
</dbReference>